<comment type="similarity">
    <text evidence="2">Belongs to the AAA ATPase family. BCS1 subfamily.</text>
</comment>
<dbReference type="OMA" id="VEITWRF"/>
<dbReference type="CDD" id="cd19510">
    <property type="entry name" value="RecA-like_BCS1"/>
    <property type="match status" value="1"/>
</dbReference>
<dbReference type="Pfam" id="PF25568">
    <property type="entry name" value="AAA_lid_At3g28540"/>
    <property type="match status" value="1"/>
</dbReference>
<keyword evidence="4" id="KW-0460">Magnesium</keyword>
<dbReference type="OrthoDB" id="10251412at2759"/>
<protein>
    <submittedName>
        <fullName evidence="8">AAA-ATPase At5g17760</fullName>
    </submittedName>
</protein>
<dbReference type="Gene3D" id="3.40.50.300">
    <property type="entry name" value="P-loop containing nucleotide triphosphate hydrolases"/>
    <property type="match status" value="1"/>
</dbReference>
<dbReference type="InterPro" id="IPR003593">
    <property type="entry name" value="AAA+_ATPase"/>
</dbReference>
<dbReference type="SMART" id="SM00382">
    <property type="entry name" value="AAA"/>
    <property type="match status" value="1"/>
</dbReference>
<comment type="cofactor">
    <cofactor evidence="1">
        <name>Mg(2+)</name>
        <dbReference type="ChEBI" id="CHEBI:18420"/>
    </cofactor>
</comment>
<keyword evidence="6" id="KW-0547">Nucleotide-binding</keyword>
<dbReference type="GO" id="GO:0006950">
    <property type="term" value="P:response to stress"/>
    <property type="evidence" value="ECO:0007669"/>
    <property type="project" value="UniProtKB-ARBA"/>
</dbReference>
<dbReference type="GO" id="GO:0016887">
    <property type="term" value="F:ATP hydrolysis activity"/>
    <property type="evidence" value="ECO:0007669"/>
    <property type="project" value="InterPro"/>
</dbReference>
<dbReference type="GO" id="GO:0005524">
    <property type="term" value="F:ATP binding"/>
    <property type="evidence" value="ECO:0007669"/>
    <property type="project" value="UniProtKB-KW"/>
</dbReference>
<dbReference type="InterPro" id="IPR027417">
    <property type="entry name" value="P-loop_NTPase"/>
</dbReference>
<dbReference type="PROSITE" id="PS00674">
    <property type="entry name" value="AAA"/>
    <property type="match status" value="1"/>
</dbReference>
<evidence type="ECO:0000256" key="5">
    <source>
        <dbReference type="ARBA" id="ARBA00049360"/>
    </source>
</evidence>
<reference evidence="7" key="1">
    <citation type="journal article" date="2014" name="Nat. Commun.">
        <title>The tobacco genome sequence and its comparison with those of tomato and potato.</title>
        <authorList>
            <person name="Sierro N."/>
            <person name="Battey J.N."/>
            <person name="Ouadi S."/>
            <person name="Bakaher N."/>
            <person name="Bovet L."/>
            <person name="Willig A."/>
            <person name="Goepfert S."/>
            <person name="Peitsch M.C."/>
            <person name="Ivanov N.V."/>
        </authorList>
    </citation>
    <scope>NUCLEOTIDE SEQUENCE [LARGE SCALE GENOMIC DNA]</scope>
</reference>
<reference evidence="8" key="2">
    <citation type="submission" date="2025-08" db="UniProtKB">
        <authorList>
            <consortium name="RefSeq"/>
        </authorList>
    </citation>
    <scope>IDENTIFICATION</scope>
</reference>
<keyword evidence="6" id="KW-0067">ATP-binding</keyword>
<evidence type="ECO:0000313" key="7">
    <source>
        <dbReference type="Proteomes" id="UP000790787"/>
    </source>
</evidence>
<dbReference type="PaxDb" id="4097-A0A1S4AJ73"/>
<sequence length="492" mass="56988">MVNYSGLPSPLSIFSAYASMFASIMLFQTMVNQVFPHQVQDYIFSRIRHYFKPLSSTTTLVIEERDGMSSNEIYEAAEIYLYDKISPEIDVFKLSKQSKEKKLRVNFAKSWKTTDIFEGVEVIWRFVSEECKKTLTFPGHGNFDNDIFVSEKRHFELSFDKKYKDKVLNCYMPFVLKEANVIKAEKKVVKLHTLGCSSSYSSAQFWDSINFEHPSTFDTLAMDAGLKKAIIEDLDRFLRRKEFYKKVGKVWKRGYLLYGPPGTGKSSLIAAMANYLKFDIFDLELANVKRDSDLKKLLLRTTNKSILVIEDIDCSMELPDRRNTASLPIHADARRPRDQQFTLAGLLNFIDGLWSSCGDERVIIFTTNNKDKIDPALLRPGRMDMHIHMSYLTIEGFTVLAKNYLKVHDHQNWQFKEIQELIESVQVTPAEVAEELIKSDNAKICLERLVKFLKRKRMKNEETEEDGSDVLELFTTKRIKSFDNKMNSVEVI</sequence>
<dbReference type="InterPro" id="IPR025753">
    <property type="entry name" value="AAA_N_dom"/>
</dbReference>
<evidence type="ECO:0000313" key="8">
    <source>
        <dbReference type="RefSeq" id="XP_016476755.1"/>
    </source>
</evidence>
<comment type="catalytic activity">
    <reaction evidence="5">
        <text>ATP + H2O = ADP + phosphate + H(+)</text>
        <dbReference type="Rhea" id="RHEA:13065"/>
        <dbReference type="ChEBI" id="CHEBI:15377"/>
        <dbReference type="ChEBI" id="CHEBI:15378"/>
        <dbReference type="ChEBI" id="CHEBI:30616"/>
        <dbReference type="ChEBI" id="CHEBI:43474"/>
        <dbReference type="ChEBI" id="CHEBI:456216"/>
    </reaction>
</comment>
<accession>A0A1S4AJ73</accession>
<proteinExistence type="inferred from homology"/>
<dbReference type="KEGG" id="nta:107798299"/>
<evidence type="ECO:0000256" key="1">
    <source>
        <dbReference type="ARBA" id="ARBA00001946"/>
    </source>
</evidence>
<gene>
    <name evidence="8" type="primary">LOC107798299</name>
</gene>
<dbReference type="InterPro" id="IPR058017">
    <property type="entry name" value="At3g28540-like_C"/>
</dbReference>
<keyword evidence="7" id="KW-1185">Reference proteome</keyword>
<dbReference type="AlphaFoldDB" id="A0A1S4AJ73"/>
<dbReference type="GeneID" id="107798299"/>
<dbReference type="PANTHER" id="PTHR23070">
    <property type="entry name" value="BCS1 AAA-TYPE ATPASE"/>
    <property type="match status" value="1"/>
</dbReference>
<dbReference type="RefSeq" id="XP_016476755.1">
    <property type="nucleotide sequence ID" value="XM_016621269.1"/>
</dbReference>
<organism evidence="7 8">
    <name type="scientific">Nicotiana tabacum</name>
    <name type="common">Common tobacco</name>
    <dbReference type="NCBI Taxonomy" id="4097"/>
    <lineage>
        <taxon>Eukaryota</taxon>
        <taxon>Viridiplantae</taxon>
        <taxon>Streptophyta</taxon>
        <taxon>Embryophyta</taxon>
        <taxon>Tracheophyta</taxon>
        <taxon>Spermatophyta</taxon>
        <taxon>Magnoliopsida</taxon>
        <taxon>eudicotyledons</taxon>
        <taxon>Gunneridae</taxon>
        <taxon>Pentapetalae</taxon>
        <taxon>asterids</taxon>
        <taxon>lamiids</taxon>
        <taxon>Solanales</taxon>
        <taxon>Solanaceae</taxon>
        <taxon>Nicotianoideae</taxon>
        <taxon>Nicotianeae</taxon>
        <taxon>Nicotiana</taxon>
    </lineage>
</organism>
<evidence type="ECO:0000256" key="3">
    <source>
        <dbReference type="ARBA" id="ARBA00022801"/>
    </source>
</evidence>
<dbReference type="Pfam" id="PF00004">
    <property type="entry name" value="AAA"/>
    <property type="match status" value="1"/>
</dbReference>
<keyword evidence="3" id="KW-0378">Hydrolase</keyword>
<dbReference type="STRING" id="4097.A0A1S4AJ73"/>
<dbReference type="SUPFAM" id="SSF52540">
    <property type="entry name" value="P-loop containing nucleoside triphosphate hydrolases"/>
    <property type="match status" value="1"/>
</dbReference>
<evidence type="ECO:0000256" key="2">
    <source>
        <dbReference type="ARBA" id="ARBA00007448"/>
    </source>
</evidence>
<dbReference type="Pfam" id="PF14363">
    <property type="entry name" value="AAA_assoc"/>
    <property type="match status" value="1"/>
</dbReference>
<name>A0A1S4AJ73_TOBAC</name>
<dbReference type="Proteomes" id="UP000790787">
    <property type="component" value="Chromosome 3"/>
</dbReference>
<dbReference type="InterPro" id="IPR003960">
    <property type="entry name" value="ATPase_AAA_CS"/>
</dbReference>
<dbReference type="InterPro" id="IPR050747">
    <property type="entry name" value="Mitochondrial_chaperone_BCS1"/>
</dbReference>
<evidence type="ECO:0000256" key="6">
    <source>
        <dbReference type="RuleBase" id="RU003651"/>
    </source>
</evidence>
<evidence type="ECO:0000256" key="4">
    <source>
        <dbReference type="ARBA" id="ARBA00022842"/>
    </source>
</evidence>
<dbReference type="InterPro" id="IPR003959">
    <property type="entry name" value="ATPase_AAA_core"/>
</dbReference>
<dbReference type="Gene3D" id="6.10.280.40">
    <property type="match status" value="1"/>
</dbReference>